<reference evidence="7 8" key="1">
    <citation type="journal article" date="2002" name="Genome Res.">
        <title>The genome of Methanosarcina acetivorans reveals extensive metabolic and physiological diversity.</title>
        <authorList>
            <person name="Galagan J.E."/>
            <person name="Nusbaum C."/>
            <person name="Roy A."/>
            <person name="Endrizzi M.G."/>
            <person name="Macdonald P."/>
            <person name="FitzHugh W."/>
            <person name="Calvo S."/>
            <person name="Engels R."/>
            <person name="Smirnov S."/>
            <person name="Atnoor D."/>
            <person name="Brown A."/>
            <person name="Allen N."/>
            <person name="Naylor J."/>
            <person name="Stange-Thomann N."/>
            <person name="DeArellano K."/>
            <person name="Johnson R."/>
            <person name="Linton L."/>
            <person name="McEwan P."/>
            <person name="McKernan K."/>
            <person name="Talamas J."/>
            <person name="Tirrell A."/>
            <person name="Ye W."/>
            <person name="Zimmer A."/>
            <person name="Barber R.D."/>
            <person name="Cann I."/>
            <person name="Graham D.E."/>
            <person name="Grahame D.A."/>
            <person name="Guss A."/>
            <person name="Hedderich R."/>
            <person name="Ingram-Smith C."/>
            <person name="Kuettner C.H."/>
            <person name="Krzycki J.A."/>
            <person name="Leigh J.A."/>
            <person name="Li W."/>
            <person name="Liu J."/>
            <person name="Mukhopadhyay B."/>
            <person name="Reeve J.N."/>
            <person name="Smith K."/>
            <person name="Springer T.A."/>
            <person name="Umayam L.A."/>
            <person name="White O."/>
            <person name="White R.H."/>
            <person name="de Macario E.C."/>
            <person name="Ferry J.G."/>
            <person name="Jarrell K.F."/>
            <person name="Jing H."/>
            <person name="Macario A.J.L."/>
            <person name="Paulsen I."/>
            <person name="Pritchett M."/>
            <person name="Sowers K.R."/>
            <person name="Swanson R.V."/>
            <person name="Zinder S.H."/>
            <person name="Lander E."/>
            <person name="Metcalf W.W."/>
            <person name="Birren B."/>
        </authorList>
    </citation>
    <scope>NUCLEOTIDE SEQUENCE [LARGE SCALE GENOMIC DNA]</scope>
    <source>
        <strain evidence="8">ATCC 35395 / DSM 2834 / JCM 12185 / C2A</strain>
    </source>
</reference>
<proteinExistence type="predicted"/>
<feature type="transmembrane region" description="Helical" evidence="6">
    <location>
        <begin position="243"/>
        <end position="264"/>
    </location>
</feature>
<feature type="transmembrane region" description="Helical" evidence="6">
    <location>
        <begin position="31"/>
        <end position="62"/>
    </location>
</feature>
<gene>
    <name evidence="7" type="primary">cbiQ</name>
    <name evidence="7" type="ordered locus">MA_3552</name>
</gene>
<dbReference type="KEGG" id="mac:MA_3552"/>
<dbReference type="InParanoid" id="Q8TK64"/>
<dbReference type="EMBL" id="AE010299">
    <property type="protein sequence ID" value="AAM06914.1"/>
    <property type="molecule type" value="Genomic_DNA"/>
</dbReference>
<evidence type="ECO:0000256" key="1">
    <source>
        <dbReference type="ARBA" id="ARBA00004651"/>
    </source>
</evidence>
<dbReference type="PANTHER" id="PTHR43723">
    <property type="entry name" value="COBALT TRANSPORT PROTEIN CBIQ"/>
    <property type="match status" value="1"/>
</dbReference>
<keyword evidence="5 6" id="KW-0472">Membrane</keyword>
<evidence type="ECO:0000313" key="7">
    <source>
        <dbReference type="EMBL" id="AAM06914.1"/>
    </source>
</evidence>
<evidence type="ECO:0000256" key="2">
    <source>
        <dbReference type="ARBA" id="ARBA00022475"/>
    </source>
</evidence>
<dbReference type="NCBIfam" id="TIGR02454">
    <property type="entry name" value="ECF_T_CbiQ"/>
    <property type="match status" value="1"/>
</dbReference>
<organism evidence="7 8">
    <name type="scientific">Methanosarcina acetivorans (strain ATCC 35395 / DSM 2834 / JCM 12185 / C2A)</name>
    <dbReference type="NCBI Taxonomy" id="188937"/>
    <lineage>
        <taxon>Archaea</taxon>
        <taxon>Methanobacteriati</taxon>
        <taxon>Methanobacteriota</taxon>
        <taxon>Stenosarchaea group</taxon>
        <taxon>Methanomicrobia</taxon>
        <taxon>Methanosarcinales</taxon>
        <taxon>Methanosarcinaceae</taxon>
        <taxon>Methanosarcina</taxon>
    </lineage>
</organism>
<dbReference type="InterPro" id="IPR052770">
    <property type="entry name" value="Cobalt_transport_CbiQ"/>
</dbReference>
<keyword evidence="3 6" id="KW-0812">Transmembrane</keyword>
<dbReference type="CDD" id="cd16914">
    <property type="entry name" value="EcfT"/>
    <property type="match status" value="1"/>
</dbReference>
<dbReference type="HOGENOM" id="CLU_056469_5_0_2"/>
<evidence type="ECO:0000256" key="3">
    <source>
        <dbReference type="ARBA" id="ARBA00022692"/>
    </source>
</evidence>
<sequence>MLSSTYLQVPHMTNILDDYALMSPLRHRNTWLKLVIVCFGLLVGVSSTSPITPLFIALCMSFTTIALGRAPLKLYLKLLLAPVGFALTGVIIIAFFSGSGQELLSFELAGYLFSVRADGLELALLVLSRSLSGMCCLYFLALTTPMIELFAVLKASRFPESFIELSMLIYRYIFVFLDMALSIRYAQTVRLGYSNFRRSIHSLGMLASTLFVRSWEQGDKLFLAMNSRCYDGKMTLFEVQRPVGAIELLLTSAYFLSVLALFYFTRNISIV</sequence>
<dbReference type="InterPro" id="IPR003339">
    <property type="entry name" value="ABC/ECF_trnsptr_transmembrane"/>
</dbReference>
<dbReference type="Pfam" id="PF02361">
    <property type="entry name" value="CbiQ"/>
    <property type="match status" value="1"/>
</dbReference>
<dbReference type="GO" id="GO:0006824">
    <property type="term" value="P:cobalt ion transport"/>
    <property type="evidence" value="ECO:0000318"/>
    <property type="project" value="GO_Central"/>
</dbReference>
<evidence type="ECO:0000256" key="5">
    <source>
        <dbReference type="ARBA" id="ARBA00023136"/>
    </source>
</evidence>
<accession>Q8TK64</accession>
<comment type="subcellular location">
    <subcellularLocation>
        <location evidence="1">Cell membrane</location>
        <topology evidence="1">Multi-pass membrane protein</topology>
    </subcellularLocation>
</comment>
<dbReference type="AlphaFoldDB" id="Q8TK64"/>
<evidence type="ECO:0000256" key="4">
    <source>
        <dbReference type="ARBA" id="ARBA00022989"/>
    </source>
</evidence>
<feature type="transmembrane region" description="Helical" evidence="6">
    <location>
        <begin position="168"/>
        <end position="186"/>
    </location>
</feature>
<keyword evidence="8" id="KW-1185">Reference proteome</keyword>
<dbReference type="Proteomes" id="UP000002487">
    <property type="component" value="Chromosome"/>
</dbReference>
<name>Q8TK64_METAC</name>
<dbReference type="PANTHER" id="PTHR43723:SF1">
    <property type="entry name" value="COBALT TRANSPORT PROTEIN CBIQ"/>
    <property type="match status" value="1"/>
</dbReference>
<dbReference type="STRING" id="188937.MA_3552"/>
<feature type="transmembrane region" description="Helical" evidence="6">
    <location>
        <begin position="74"/>
        <end position="96"/>
    </location>
</feature>
<keyword evidence="4 6" id="KW-1133">Transmembrane helix</keyword>
<dbReference type="InterPro" id="IPR012809">
    <property type="entry name" value="ECF_CbiQ"/>
</dbReference>
<dbReference type="EnsemblBacteria" id="AAM06914">
    <property type="protein sequence ID" value="AAM06914"/>
    <property type="gene ID" value="MA_3552"/>
</dbReference>
<feature type="transmembrane region" description="Helical" evidence="6">
    <location>
        <begin position="135"/>
        <end position="156"/>
    </location>
</feature>
<protein>
    <submittedName>
        <fullName evidence="7">Cobalt ABC transporter, permease protein</fullName>
    </submittedName>
</protein>
<keyword evidence="2" id="KW-1003">Cell membrane</keyword>
<dbReference type="GO" id="GO:0043190">
    <property type="term" value="C:ATP-binding cassette (ABC) transporter complex"/>
    <property type="evidence" value="ECO:0000318"/>
    <property type="project" value="GO_Central"/>
</dbReference>
<dbReference type="PhylomeDB" id="Q8TK64"/>
<evidence type="ECO:0000256" key="6">
    <source>
        <dbReference type="SAM" id="Phobius"/>
    </source>
</evidence>
<evidence type="ECO:0000313" key="8">
    <source>
        <dbReference type="Proteomes" id="UP000002487"/>
    </source>
</evidence>